<keyword evidence="7" id="KW-0638">Presynaptic neurotoxin</keyword>
<dbReference type="InterPro" id="IPR011993">
    <property type="entry name" value="PH-like_dom_sf"/>
</dbReference>
<dbReference type="Pfam" id="PF01412">
    <property type="entry name" value="ArfGap"/>
    <property type="match status" value="1"/>
</dbReference>
<organism evidence="14 15">
    <name type="scientific">Dermatophagoides pteronyssinus</name>
    <name type="common">European house dust mite</name>
    <dbReference type="NCBI Taxonomy" id="6956"/>
    <lineage>
        <taxon>Eukaryota</taxon>
        <taxon>Metazoa</taxon>
        <taxon>Ecdysozoa</taxon>
        <taxon>Arthropoda</taxon>
        <taxon>Chelicerata</taxon>
        <taxon>Arachnida</taxon>
        <taxon>Acari</taxon>
        <taxon>Acariformes</taxon>
        <taxon>Sarcoptiformes</taxon>
        <taxon>Astigmata</taxon>
        <taxon>Psoroptidia</taxon>
        <taxon>Analgoidea</taxon>
        <taxon>Pyroglyphidae</taxon>
        <taxon>Dermatophagoidinae</taxon>
        <taxon>Dermatophagoides</taxon>
    </lineage>
</organism>
<gene>
    <name evidence="15" type="primary">LOC113789205</name>
</gene>
<dbReference type="PROSITE" id="PS50088">
    <property type="entry name" value="ANK_REPEAT"/>
    <property type="match status" value="2"/>
</dbReference>
<sequence length="758" mass="87111">METIVDPAESLRDSPKFRITLDKHESQIDLFEKTISEVLKQCSSMIEIGKQYNRIKQHFLQSLVNLCHCFNDEPDISKLISRFIEPLYEINKYENILNEQHNQKFQENLSTFLHSDIGTVKELKRRFQKRSDDLDLVFTRHSQIPKNKQAEWKDACNMLTATKSCFQHLTLDYVAQLTLFVSRRRHIVLDSLLALTTAHGTHFHQAYETFEDMKDFNAEVANHLIKMHSESTKLEKSLSNRHHLVQQHETVPPLIRNGETICIEGYLFKRTTNAFKSWNRRWFIVQNHQLSYQKRSNEEPHVMEQDLRLCNARPVFEIDRRFCFEVVSPTKSHLLQAESEESCKQWLAALQAGIDAAYSSNRESDSTLTNNKRNSSTYLESSSLDSVSGNDRCADCGCNDPVWASINLGITLCIECSGVHRSLGVHVSKVRSLTLDHLDSEQIQVMLGLGNTVINKIYLQKWPLLECQNADHNESNSSEDSTEFSSESLSSEHRENENLLSVSPNQSNTQLVLEEINPKSDRNKREKWIKAKYLDKLFVNKKINIDTTKDQNNMFNMEFNYTSNFQSQILQFIEQQNCNENSNQIDLSGQYFNLLLYEASALNDLKTMAYALAAGASINWQNYYDHNRTPLFQAVSKGTMTTSEYLLLNGAKCNIQDDNGCTPLHHATRNSNTGQVCLLLKRGADPSITNQSDEDALSIALDKACADIVTVLRLKKLKDEMRNDELGSQSDDTFNEVVRDFSRYQIMSESSLKQNEDR</sequence>
<dbReference type="SMART" id="SM00248">
    <property type="entry name" value="ANK"/>
    <property type="match status" value="3"/>
</dbReference>
<dbReference type="InterPro" id="IPR002110">
    <property type="entry name" value="Ankyrin_rpt"/>
</dbReference>
<evidence type="ECO:0000256" key="4">
    <source>
        <dbReference type="ARBA" id="ARBA00022723"/>
    </source>
</evidence>
<dbReference type="PANTHER" id="PTHR23180:SF399">
    <property type="entry name" value="BLOWN FUSE, ISOFORM A-RELATED"/>
    <property type="match status" value="1"/>
</dbReference>
<dbReference type="InterPro" id="IPR037278">
    <property type="entry name" value="ARFGAP/RecO"/>
</dbReference>
<evidence type="ECO:0000256" key="10">
    <source>
        <dbReference type="PROSITE-ProRule" id="PRU00288"/>
    </source>
</evidence>
<dbReference type="Gene3D" id="1.10.220.150">
    <property type="entry name" value="Arf GTPase activating protein"/>
    <property type="match status" value="1"/>
</dbReference>
<evidence type="ECO:0000313" key="14">
    <source>
        <dbReference type="Proteomes" id="UP000515146"/>
    </source>
</evidence>
<dbReference type="InParanoid" id="A0A6P6XP11"/>
<dbReference type="InterPro" id="IPR036770">
    <property type="entry name" value="Ankyrin_rpt-contain_sf"/>
</dbReference>
<dbReference type="GO" id="GO:0044218">
    <property type="term" value="C:other organism cell membrane"/>
    <property type="evidence" value="ECO:0007669"/>
    <property type="project" value="UniProtKB-KW"/>
</dbReference>
<dbReference type="InterPro" id="IPR027267">
    <property type="entry name" value="AH/BAR_dom_sf"/>
</dbReference>
<dbReference type="SMART" id="SM00105">
    <property type="entry name" value="ArfGap"/>
    <property type="match status" value="1"/>
</dbReference>
<dbReference type="PANTHER" id="PTHR23180">
    <property type="entry name" value="CENTAURIN/ARF"/>
    <property type="match status" value="1"/>
</dbReference>
<evidence type="ECO:0000259" key="12">
    <source>
        <dbReference type="PROSITE" id="PS50003"/>
    </source>
</evidence>
<dbReference type="FunFam" id="2.30.29.30:FF:000026">
    <property type="entry name" value="Arf-GAP with coiled-coil, ANK repeat and PH domain-containing protein 2"/>
    <property type="match status" value="1"/>
</dbReference>
<dbReference type="GO" id="GO:0005096">
    <property type="term" value="F:GTPase activator activity"/>
    <property type="evidence" value="ECO:0007669"/>
    <property type="project" value="InterPro"/>
</dbReference>
<proteinExistence type="predicted"/>
<dbReference type="SUPFAM" id="SSF57863">
    <property type="entry name" value="ArfGap/RecO-like zinc finger"/>
    <property type="match status" value="1"/>
</dbReference>
<dbReference type="GO" id="GO:0044231">
    <property type="term" value="C:host cell presynaptic membrane"/>
    <property type="evidence" value="ECO:0007669"/>
    <property type="project" value="UniProtKB-KW"/>
</dbReference>
<feature type="domain" description="PH" evidence="12">
    <location>
        <begin position="260"/>
        <end position="355"/>
    </location>
</feature>
<dbReference type="OrthoDB" id="10070851at2759"/>
<keyword evidence="7" id="KW-0800">Toxin</keyword>
<evidence type="ECO:0000259" key="13">
    <source>
        <dbReference type="PROSITE" id="PS50115"/>
    </source>
</evidence>
<dbReference type="InterPro" id="IPR001849">
    <property type="entry name" value="PH_domain"/>
</dbReference>
<dbReference type="FunCoup" id="A0A6P6XP11">
    <property type="interactions" value="643"/>
</dbReference>
<evidence type="ECO:0000256" key="8">
    <source>
        <dbReference type="ARBA" id="ARBA00023298"/>
    </source>
</evidence>
<dbReference type="RefSeq" id="XP_027194508.1">
    <property type="nucleotide sequence ID" value="XM_027338707.1"/>
</dbReference>
<feature type="domain" description="Arf-GAP" evidence="13">
    <location>
        <begin position="373"/>
        <end position="546"/>
    </location>
</feature>
<feature type="repeat" description="ANK" evidence="9">
    <location>
        <begin position="659"/>
        <end position="691"/>
    </location>
</feature>
<dbReference type="Gene3D" id="1.20.1270.60">
    <property type="entry name" value="Arfaptin homology (AH) domain/BAR domain"/>
    <property type="match status" value="1"/>
</dbReference>
<dbReference type="SUPFAM" id="SSF50729">
    <property type="entry name" value="PH domain-like"/>
    <property type="match status" value="1"/>
</dbReference>
<dbReference type="PROSITE" id="PS50003">
    <property type="entry name" value="PH_DOMAIN"/>
    <property type="match status" value="1"/>
</dbReference>
<evidence type="ECO:0000256" key="7">
    <source>
        <dbReference type="ARBA" id="ARBA00023028"/>
    </source>
</evidence>
<evidence type="ECO:0000256" key="2">
    <source>
        <dbReference type="ARBA" id="ARBA00022483"/>
    </source>
</evidence>
<dbReference type="InterPro" id="IPR001164">
    <property type="entry name" value="ArfGAP_dom"/>
</dbReference>
<dbReference type="InterPro" id="IPR038508">
    <property type="entry name" value="ArfGAP_dom_sf"/>
</dbReference>
<evidence type="ECO:0000256" key="11">
    <source>
        <dbReference type="SAM" id="MobiDB-lite"/>
    </source>
</evidence>
<evidence type="ECO:0000313" key="15">
    <source>
        <dbReference type="RefSeq" id="XP_027194508.1"/>
    </source>
</evidence>
<evidence type="ECO:0000256" key="3">
    <source>
        <dbReference type="ARBA" id="ARBA00022537"/>
    </source>
</evidence>
<reference evidence="15" key="1">
    <citation type="submission" date="2025-08" db="UniProtKB">
        <authorList>
            <consortium name="RefSeq"/>
        </authorList>
    </citation>
    <scope>IDENTIFICATION</scope>
    <source>
        <strain evidence="15">Airmid</strain>
    </source>
</reference>
<dbReference type="AlphaFoldDB" id="A0A6P6XP11"/>
<dbReference type="SUPFAM" id="SSF48403">
    <property type="entry name" value="Ankyrin repeat"/>
    <property type="match status" value="1"/>
</dbReference>
<comment type="subcellular location">
    <subcellularLocation>
        <location evidence="1">Target cell membrane</location>
    </subcellularLocation>
</comment>
<keyword evidence="3" id="KW-1052">Target cell membrane</keyword>
<keyword evidence="4" id="KW-0479">Metal-binding</keyword>
<dbReference type="OMA" id="GSVMSCE"/>
<dbReference type="Proteomes" id="UP000515146">
    <property type="component" value="Unplaced"/>
</dbReference>
<dbReference type="KEGG" id="dpte:113789205"/>
<keyword evidence="14" id="KW-1185">Reference proteome</keyword>
<feature type="compositionally biased region" description="Low complexity" evidence="11">
    <location>
        <begin position="475"/>
        <end position="489"/>
    </location>
</feature>
<dbReference type="SUPFAM" id="SSF103657">
    <property type="entry name" value="BAR/IMD domain-like"/>
    <property type="match status" value="1"/>
</dbReference>
<keyword evidence="6" id="KW-0862">Zinc</keyword>
<dbReference type="GO" id="GO:0005737">
    <property type="term" value="C:cytoplasm"/>
    <property type="evidence" value="ECO:0007669"/>
    <property type="project" value="InterPro"/>
</dbReference>
<dbReference type="Pfam" id="PF00169">
    <property type="entry name" value="PH"/>
    <property type="match status" value="1"/>
</dbReference>
<evidence type="ECO:0000256" key="6">
    <source>
        <dbReference type="ARBA" id="ARBA00022833"/>
    </source>
</evidence>
<keyword evidence="5 10" id="KW-0863">Zinc-finger</keyword>
<dbReference type="SMART" id="SM00233">
    <property type="entry name" value="PH"/>
    <property type="match status" value="1"/>
</dbReference>
<dbReference type="InterPro" id="IPR004148">
    <property type="entry name" value="BAR_dom"/>
</dbReference>
<dbReference type="Pfam" id="PF16746">
    <property type="entry name" value="BAR_3"/>
    <property type="match status" value="1"/>
</dbReference>
<dbReference type="GO" id="GO:0008270">
    <property type="term" value="F:zinc ion binding"/>
    <property type="evidence" value="ECO:0007669"/>
    <property type="project" value="UniProtKB-KW"/>
</dbReference>
<accession>A0A6P6XP11</accession>
<keyword evidence="2" id="KW-0268">Exocytosis</keyword>
<evidence type="ECO:0000256" key="1">
    <source>
        <dbReference type="ARBA" id="ARBA00004175"/>
    </source>
</evidence>
<keyword evidence="7" id="KW-0528">Neurotoxin</keyword>
<keyword evidence="8" id="KW-0472">Membrane</keyword>
<name>A0A6P6XP11_DERPT</name>
<dbReference type="Pfam" id="PF12796">
    <property type="entry name" value="Ank_2"/>
    <property type="match status" value="1"/>
</dbReference>
<dbReference type="Gene3D" id="2.30.29.30">
    <property type="entry name" value="Pleckstrin-homology domain (PH domain)/Phosphotyrosine-binding domain (PTB)"/>
    <property type="match status" value="1"/>
</dbReference>
<feature type="repeat" description="ANK" evidence="9">
    <location>
        <begin position="626"/>
        <end position="658"/>
    </location>
</feature>
<dbReference type="InterPro" id="IPR045258">
    <property type="entry name" value="ACAP1/2/3-like"/>
</dbReference>
<dbReference type="Gene3D" id="1.25.40.20">
    <property type="entry name" value="Ankyrin repeat-containing domain"/>
    <property type="match status" value="1"/>
</dbReference>
<dbReference type="CDD" id="cd13250">
    <property type="entry name" value="PH_ACAP"/>
    <property type="match status" value="1"/>
</dbReference>
<evidence type="ECO:0000256" key="5">
    <source>
        <dbReference type="ARBA" id="ARBA00022771"/>
    </source>
</evidence>
<keyword evidence="9" id="KW-0040">ANK repeat</keyword>
<feature type="region of interest" description="Disordered" evidence="11">
    <location>
        <begin position="471"/>
        <end position="490"/>
    </location>
</feature>
<dbReference type="PRINTS" id="PR00405">
    <property type="entry name" value="REVINTRACTNG"/>
</dbReference>
<dbReference type="GO" id="GO:0006887">
    <property type="term" value="P:exocytosis"/>
    <property type="evidence" value="ECO:0007669"/>
    <property type="project" value="UniProtKB-KW"/>
</dbReference>
<dbReference type="PROSITE" id="PS50115">
    <property type="entry name" value="ARFGAP"/>
    <property type="match status" value="1"/>
</dbReference>
<keyword evidence="8" id="KW-1053">Target membrane</keyword>
<dbReference type="PROSITE" id="PS50297">
    <property type="entry name" value="ANK_REP_REGION"/>
    <property type="match status" value="2"/>
</dbReference>
<evidence type="ECO:0000256" key="9">
    <source>
        <dbReference type="PROSITE-ProRule" id="PRU00023"/>
    </source>
</evidence>
<protein>
    <submittedName>
        <fullName evidence="15">Arf-GAP with coiled-coil, ANK repeat and PH domain-containing protein 3-like</fullName>
    </submittedName>
</protein>